<organism evidence="2 3">
    <name type="scientific">Candidatus Intestinimonas merdavium</name>
    <dbReference type="NCBI Taxonomy" id="2838622"/>
    <lineage>
        <taxon>Bacteria</taxon>
        <taxon>Bacillati</taxon>
        <taxon>Bacillota</taxon>
        <taxon>Clostridia</taxon>
        <taxon>Eubacteriales</taxon>
        <taxon>Intestinimonas</taxon>
    </lineage>
</organism>
<protein>
    <recommendedName>
        <fullName evidence="4">VCBS repeat-containing protein</fullName>
    </recommendedName>
</protein>
<proteinExistence type="predicted"/>
<evidence type="ECO:0000313" key="2">
    <source>
        <dbReference type="EMBL" id="HIY73387.1"/>
    </source>
</evidence>
<accession>A0A9D1Z4Q8</accession>
<feature type="signal peptide" evidence="1">
    <location>
        <begin position="1"/>
        <end position="23"/>
    </location>
</feature>
<reference evidence="2" key="1">
    <citation type="journal article" date="2021" name="PeerJ">
        <title>Extensive microbial diversity within the chicken gut microbiome revealed by metagenomics and culture.</title>
        <authorList>
            <person name="Gilroy R."/>
            <person name="Ravi A."/>
            <person name="Getino M."/>
            <person name="Pursley I."/>
            <person name="Horton D.L."/>
            <person name="Alikhan N.F."/>
            <person name="Baker D."/>
            <person name="Gharbi K."/>
            <person name="Hall N."/>
            <person name="Watson M."/>
            <person name="Adriaenssens E.M."/>
            <person name="Foster-Nyarko E."/>
            <person name="Jarju S."/>
            <person name="Secka A."/>
            <person name="Antonio M."/>
            <person name="Oren A."/>
            <person name="Chaudhuri R.R."/>
            <person name="La Ragione R."/>
            <person name="Hildebrand F."/>
            <person name="Pallen M.J."/>
        </authorList>
    </citation>
    <scope>NUCLEOTIDE SEQUENCE</scope>
    <source>
        <strain evidence="2">CHK33-7979</strain>
    </source>
</reference>
<keyword evidence="1" id="KW-0732">Signal</keyword>
<dbReference type="AlphaFoldDB" id="A0A9D1Z4Q8"/>
<gene>
    <name evidence="2" type="ORF">H9826_05365</name>
</gene>
<dbReference type="EMBL" id="DXCX01000055">
    <property type="protein sequence ID" value="HIY73387.1"/>
    <property type="molecule type" value="Genomic_DNA"/>
</dbReference>
<feature type="chain" id="PRO_5038975921" description="VCBS repeat-containing protein" evidence="1">
    <location>
        <begin position="24"/>
        <end position="322"/>
    </location>
</feature>
<dbReference type="Proteomes" id="UP000886824">
    <property type="component" value="Unassembled WGS sequence"/>
</dbReference>
<name>A0A9D1Z4Q8_9FIRM</name>
<evidence type="ECO:0000256" key="1">
    <source>
        <dbReference type="SAM" id="SignalP"/>
    </source>
</evidence>
<evidence type="ECO:0000313" key="3">
    <source>
        <dbReference type="Proteomes" id="UP000886824"/>
    </source>
</evidence>
<sequence>MKKLIPLCTACLLALTGCNGGDATTPSPELAEPPVTTTLAVETPIPTEESSVSTPLPTDTLPLEVQPTETLPPATGTPFLWDGDPDSLTLNDFPTQLSGGMDVAEAVSALGPDDAGLYLIGQLPEQDTWLYGYYGPEDAQGLILRVGTQWHSLAIPFLTPQVLLPTMSYGDYDGDGDLELAVIVFVDGGTGTNVWGLSVVDFSNGGWELFQFADADYTAIVDLSLSSTYDPQTNLITLHAGDTSLELDPAALGYADLNVELEAGLGNWVQFATNGDSISAAFGITLWAPDMPATGVQAATLQANVVYTGSAFGLSDFSFSQP</sequence>
<comment type="caution">
    <text evidence="2">The sequence shown here is derived from an EMBL/GenBank/DDBJ whole genome shotgun (WGS) entry which is preliminary data.</text>
</comment>
<evidence type="ECO:0008006" key="4">
    <source>
        <dbReference type="Google" id="ProtNLM"/>
    </source>
</evidence>
<dbReference type="PROSITE" id="PS51257">
    <property type="entry name" value="PROKAR_LIPOPROTEIN"/>
    <property type="match status" value="1"/>
</dbReference>
<reference evidence="2" key="2">
    <citation type="submission" date="2021-04" db="EMBL/GenBank/DDBJ databases">
        <authorList>
            <person name="Gilroy R."/>
        </authorList>
    </citation>
    <scope>NUCLEOTIDE SEQUENCE</scope>
    <source>
        <strain evidence="2">CHK33-7979</strain>
    </source>
</reference>